<dbReference type="Gene3D" id="3.40.30.10">
    <property type="entry name" value="Glutaredoxin"/>
    <property type="match status" value="1"/>
</dbReference>
<gene>
    <name evidence="8" type="ORF">SAMN05216421_1728</name>
</gene>
<dbReference type="STRING" id="487184.SAMN05216421_1728"/>
<dbReference type="RefSeq" id="WP_093393239.1">
    <property type="nucleotide sequence ID" value="NZ_LT629736.1"/>
</dbReference>
<evidence type="ECO:0000256" key="4">
    <source>
        <dbReference type="ARBA" id="ARBA00023157"/>
    </source>
</evidence>
<dbReference type="Proteomes" id="UP000243207">
    <property type="component" value="Chromosome I"/>
</dbReference>
<dbReference type="OrthoDB" id="9780340at2"/>
<evidence type="ECO:0000256" key="5">
    <source>
        <dbReference type="ARBA" id="ARBA00023284"/>
    </source>
</evidence>
<sequence>MNRKPLVLGLTALVLIIVALAVFYFVRATPDVPQRAAHPTPAETTTQRNNDTTGQGQLTRFHSPSIGPRTAPVTIVEFFDPSCEACRAFYPEVKRIMADYPESVRLVLRYVLFHRGSEEVTRILETARRQDLYEPVLEAVLLAQPAWHDDPQVIAAWEAAAAAGLDVERARAEMMDSSIDAVLETDMNDAKAVGIRGTPTFFVNGTELRRLGPAPLRALVEEKIEQVAE</sequence>
<organism evidence="8 9">
    <name type="scientific">Halopseudomonas xinjiangensis</name>
    <dbReference type="NCBI Taxonomy" id="487184"/>
    <lineage>
        <taxon>Bacteria</taxon>
        <taxon>Pseudomonadati</taxon>
        <taxon>Pseudomonadota</taxon>
        <taxon>Gammaproteobacteria</taxon>
        <taxon>Pseudomonadales</taxon>
        <taxon>Pseudomonadaceae</taxon>
        <taxon>Halopseudomonas</taxon>
    </lineage>
</organism>
<proteinExistence type="inferred from homology"/>
<dbReference type="EMBL" id="LT629736">
    <property type="protein sequence ID" value="SDS54910.1"/>
    <property type="molecule type" value="Genomic_DNA"/>
</dbReference>
<keyword evidence="2" id="KW-0732">Signal</keyword>
<dbReference type="InterPro" id="IPR013766">
    <property type="entry name" value="Thioredoxin_domain"/>
</dbReference>
<keyword evidence="9" id="KW-1185">Reference proteome</keyword>
<dbReference type="PANTHER" id="PTHR13887">
    <property type="entry name" value="GLUTATHIONE S-TRANSFERASE KAPPA"/>
    <property type="match status" value="1"/>
</dbReference>
<dbReference type="SUPFAM" id="SSF52833">
    <property type="entry name" value="Thioredoxin-like"/>
    <property type="match status" value="1"/>
</dbReference>
<feature type="domain" description="Thioredoxin" evidence="7">
    <location>
        <begin position="34"/>
        <end position="229"/>
    </location>
</feature>
<comment type="similarity">
    <text evidence="1">Belongs to the thioredoxin family. DsbA subfamily.</text>
</comment>
<evidence type="ECO:0000256" key="2">
    <source>
        <dbReference type="ARBA" id="ARBA00022729"/>
    </source>
</evidence>
<dbReference type="PANTHER" id="PTHR13887:SF14">
    <property type="entry name" value="DISULFIDE BOND FORMATION PROTEIN D"/>
    <property type="match status" value="1"/>
</dbReference>
<dbReference type="InterPro" id="IPR012336">
    <property type="entry name" value="Thioredoxin-like_fold"/>
</dbReference>
<evidence type="ECO:0000256" key="3">
    <source>
        <dbReference type="ARBA" id="ARBA00023002"/>
    </source>
</evidence>
<keyword evidence="3" id="KW-0560">Oxidoreductase</keyword>
<evidence type="ECO:0000256" key="6">
    <source>
        <dbReference type="SAM" id="MobiDB-lite"/>
    </source>
</evidence>
<dbReference type="PROSITE" id="PS51352">
    <property type="entry name" value="THIOREDOXIN_2"/>
    <property type="match status" value="1"/>
</dbReference>
<evidence type="ECO:0000313" key="9">
    <source>
        <dbReference type="Proteomes" id="UP000243207"/>
    </source>
</evidence>
<dbReference type="Pfam" id="PF13462">
    <property type="entry name" value="Thioredoxin_4"/>
    <property type="match status" value="1"/>
</dbReference>
<dbReference type="InterPro" id="IPR036249">
    <property type="entry name" value="Thioredoxin-like_sf"/>
</dbReference>
<dbReference type="AlphaFoldDB" id="A0A1H1T425"/>
<evidence type="ECO:0000259" key="7">
    <source>
        <dbReference type="PROSITE" id="PS51352"/>
    </source>
</evidence>
<reference evidence="9" key="1">
    <citation type="submission" date="2016-10" db="EMBL/GenBank/DDBJ databases">
        <authorList>
            <person name="Varghese N."/>
            <person name="Submissions S."/>
        </authorList>
    </citation>
    <scope>NUCLEOTIDE SEQUENCE [LARGE SCALE GENOMIC DNA]</scope>
    <source>
        <strain evidence="9">NRRL B-51270</strain>
    </source>
</reference>
<name>A0A1H1T425_9GAMM</name>
<accession>A0A1H1T425</accession>
<keyword evidence="5" id="KW-0676">Redox-active center</keyword>
<evidence type="ECO:0000313" key="8">
    <source>
        <dbReference type="EMBL" id="SDS54910.1"/>
    </source>
</evidence>
<keyword evidence="4" id="KW-1015">Disulfide bond</keyword>
<evidence type="ECO:0000256" key="1">
    <source>
        <dbReference type="ARBA" id="ARBA00005791"/>
    </source>
</evidence>
<feature type="region of interest" description="Disordered" evidence="6">
    <location>
        <begin position="34"/>
        <end position="66"/>
    </location>
</feature>
<feature type="compositionally biased region" description="Polar residues" evidence="6">
    <location>
        <begin position="42"/>
        <end position="62"/>
    </location>
</feature>
<protein>
    <submittedName>
        <fullName evidence="8">Thioredoxin</fullName>
    </submittedName>
</protein>
<dbReference type="GO" id="GO:0016491">
    <property type="term" value="F:oxidoreductase activity"/>
    <property type="evidence" value="ECO:0007669"/>
    <property type="project" value="UniProtKB-KW"/>
</dbReference>